<sequence length="136" mass="15583">MDFQHEVTYALPRALQLQMAHQWLFSNWVSKEGQNRVFEELDASRSGRPIPVPSEIMFPSILDRCSEFDAAGALFVLFHYIKADNRKVLPMNLFQGISGVLLLWYQDILYPDAFLKLPEKLRTNMLLNVGVKGLVG</sequence>
<accession>A0A1L6MZB8</accession>
<dbReference type="KEGG" id="pabo:BCY86_08865"/>
<name>A0A1L6MZB8_9BACT</name>
<gene>
    <name evidence="1" type="ORF">BCY86_08865</name>
</gene>
<dbReference type="RefSeq" id="WP_075277445.1">
    <property type="nucleotide sequence ID" value="NZ_CP016908.1"/>
</dbReference>
<dbReference type="AlphaFoldDB" id="A0A1L6MZB8"/>
<evidence type="ECO:0000313" key="1">
    <source>
        <dbReference type="EMBL" id="APS00775.1"/>
    </source>
</evidence>
<proteinExistence type="predicted"/>
<dbReference type="EMBL" id="CP016908">
    <property type="protein sequence ID" value="APS00775.1"/>
    <property type="molecule type" value="Genomic_DNA"/>
</dbReference>
<protein>
    <submittedName>
        <fullName evidence="1">Uncharacterized protein</fullName>
    </submittedName>
</protein>
<evidence type="ECO:0000313" key="2">
    <source>
        <dbReference type="Proteomes" id="UP000185544"/>
    </source>
</evidence>
<dbReference type="Proteomes" id="UP000185544">
    <property type="component" value="Chromosome"/>
</dbReference>
<reference evidence="1 2" key="1">
    <citation type="submission" date="2016-08" db="EMBL/GenBank/DDBJ databases">
        <title>Identification and validation of antigenic proteins from Pajaroellobacter abortibovis using de-novo genome sequence assembly and reverse vaccinology.</title>
        <authorList>
            <person name="Welly B.T."/>
            <person name="Miller M.R."/>
            <person name="Stott J.L."/>
            <person name="Blanchard M.T."/>
            <person name="Islas-Trejo A.D."/>
            <person name="O'Rourke S.M."/>
            <person name="Young A.E."/>
            <person name="Medrano J.F."/>
            <person name="Van Eenennaam A.L."/>
        </authorList>
    </citation>
    <scope>NUCLEOTIDE SEQUENCE [LARGE SCALE GENOMIC DNA]</scope>
    <source>
        <strain evidence="1 2">BTF92-0548A/99-0131</strain>
    </source>
</reference>
<keyword evidence="2" id="KW-1185">Reference proteome</keyword>
<organism evidence="1 2">
    <name type="scientific">Pajaroellobacter abortibovis</name>
    <dbReference type="NCBI Taxonomy" id="1882918"/>
    <lineage>
        <taxon>Bacteria</taxon>
        <taxon>Pseudomonadati</taxon>
        <taxon>Myxococcota</taxon>
        <taxon>Polyangia</taxon>
        <taxon>Polyangiales</taxon>
        <taxon>Polyangiaceae</taxon>
    </lineage>
</organism>